<feature type="domain" description="Isochorismatase-like" evidence="1">
    <location>
        <begin position="11"/>
        <end position="159"/>
    </location>
</feature>
<dbReference type="PANTHER" id="PTHR14119">
    <property type="entry name" value="HYDROLASE"/>
    <property type="match status" value="1"/>
</dbReference>
<dbReference type="InterPro" id="IPR036380">
    <property type="entry name" value="Isochorismatase-like_sf"/>
</dbReference>
<dbReference type="Pfam" id="PF00857">
    <property type="entry name" value="Isochorismatase"/>
    <property type="match status" value="1"/>
</dbReference>
<dbReference type="InterPro" id="IPR000868">
    <property type="entry name" value="Isochorismatase-like_dom"/>
</dbReference>
<dbReference type="InterPro" id="IPR050993">
    <property type="entry name" value="Isochorismatase_domain"/>
</dbReference>
<proteinExistence type="predicted"/>
<organism evidence="2 3">
    <name type="scientific">Tissierella praeacuta DSM 18095</name>
    <dbReference type="NCBI Taxonomy" id="1123404"/>
    <lineage>
        <taxon>Bacteria</taxon>
        <taxon>Bacillati</taxon>
        <taxon>Bacillota</taxon>
        <taxon>Tissierellia</taxon>
        <taxon>Tissierellales</taxon>
        <taxon>Tissierellaceae</taxon>
        <taxon>Tissierella</taxon>
    </lineage>
</organism>
<accession>A0A1M4V265</accession>
<dbReference type="SUPFAM" id="SSF52499">
    <property type="entry name" value="Isochorismatase-like hydrolases"/>
    <property type="match status" value="1"/>
</dbReference>
<dbReference type="AlphaFoldDB" id="A0A1M4V265"/>
<sequence length="182" mass="20403">MEKYTLNKDNTVLFIIDIQEKLASVMKHKEQIIDSTKILVAAAKEMDLPIIVTEQYPKGIGPTVVDIKETIGDVKIFEKNSFTAYIDEVKEALETTGRKKVIITGMETHICVFQTARDLIDNGYEVFIARDAVCSRTKENFLNGLELVKDVGAVISNTESIVFDLLKMSGTPEFKVLSKLIK</sequence>
<dbReference type="GeneID" id="90995673"/>
<evidence type="ECO:0000259" key="1">
    <source>
        <dbReference type="Pfam" id="PF00857"/>
    </source>
</evidence>
<dbReference type="CDD" id="cd01012">
    <property type="entry name" value="YcaC_related"/>
    <property type="match status" value="1"/>
</dbReference>
<name>A0A1M4V265_9FIRM</name>
<reference evidence="3" key="1">
    <citation type="submission" date="2016-11" db="EMBL/GenBank/DDBJ databases">
        <authorList>
            <person name="Varghese N."/>
            <person name="Submissions S."/>
        </authorList>
    </citation>
    <scope>NUCLEOTIDE SEQUENCE [LARGE SCALE GENOMIC DNA]</scope>
    <source>
        <strain evidence="3">DSM 18095</strain>
    </source>
</reference>
<dbReference type="STRING" id="1123404.SAMN02745784_01307"/>
<keyword evidence="3" id="KW-1185">Reference proteome</keyword>
<evidence type="ECO:0000313" key="2">
    <source>
        <dbReference type="EMBL" id="SHE62992.1"/>
    </source>
</evidence>
<dbReference type="RefSeq" id="WP_072974500.1">
    <property type="nucleotide sequence ID" value="NZ_FQTY01000004.1"/>
</dbReference>
<evidence type="ECO:0000313" key="3">
    <source>
        <dbReference type="Proteomes" id="UP000184114"/>
    </source>
</evidence>
<gene>
    <name evidence="2" type="ORF">SAMN02745784_01307</name>
</gene>
<dbReference type="Proteomes" id="UP000184114">
    <property type="component" value="Unassembled WGS sequence"/>
</dbReference>
<dbReference type="Gene3D" id="3.40.50.850">
    <property type="entry name" value="Isochorismatase-like"/>
    <property type="match status" value="1"/>
</dbReference>
<protein>
    <submittedName>
        <fullName evidence="2">Nicotinamidase-related amidase</fullName>
    </submittedName>
</protein>
<dbReference type="PANTHER" id="PTHR14119:SF3">
    <property type="entry name" value="ISOCHORISMATASE DOMAIN-CONTAINING PROTEIN 2"/>
    <property type="match status" value="1"/>
</dbReference>
<dbReference type="EMBL" id="FQTY01000004">
    <property type="protein sequence ID" value="SHE62992.1"/>
    <property type="molecule type" value="Genomic_DNA"/>
</dbReference>